<proteinExistence type="inferred from homology"/>
<comment type="similarity">
    <text evidence="1">Belongs to the DP1 family.</text>
</comment>
<protein>
    <recommendedName>
        <fullName evidence="1">HVA22-like protein</fullName>
    </recommendedName>
</protein>
<organism evidence="2">
    <name type="scientific">Chloropicon laureae</name>
    <dbReference type="NCBI Taxonomy" id="464258"/>
    <lineage>
        <taxon>Eukaryota</taxon>
        <taxon>Viridiplantae</taxon>
        <taxon>Chlorophyta</taxon>
        <taxon>Chloropicophyceae</taxon>
        <taxon>Chloropicales</taxon>
        <taxon>Chloropicaceae</taxon>
        <taxon>Chloropicon</taxon>
    </lineage>
</organism>
<reference evidence="2" key="1">
    <citation type="submission" date="2021-01" db="EMBL/GenBank/DDBJ databases">
        <authorList>
            <person name="Corre E."/>
            <person name="Pelletier E."/>
            <person name="Niang G."/>
            <person name="Scheremetjew M."/>
            <person name="Finn R."/>
            <person name="Kale V."/>
            <person name="Holt S."/>
            <person name="Cochrane G."/>
            <person name="Meng A."/>
            <person name="Brown T."/>
            <person name="Cohen L."/>
        </authorList>
    </citation>
    <scope>NUCLEOTIDE SEQUENCE</scope>
    <source>
        <strain evidence="2">RCC856</strain>
    </source>
</reference>
<evidence type="ECO:0000313" key="2">
    <source>
        <dbReference type="EMBL" id="CAE0009930.1"/>
    </source>
</evidence>
<accession>A0A7S2YWL1</accession>
<dbReference type="PANTHER" id="PTHR12300">
    <property type="entry name" value="HVA22-LIKE PROTEINS"/>
    <property type="match status" value="1"/>
</dbReference>
<comment type="subcellular location">
    <subcellularLocation>
        <location evidence="1">Membrane</location>
        <topology evidence="1">Multi-pass membrane protein</topology>
    </subcellularLocation>
</comment>
<dbReference type="Pfam" id="PF03134">
    <property type="entry name" value="TB2_DP1_HVA22"/>
    <property type="match status" value="1"/>
</dbReference>
<name>A0A7S2YWL1_9CHLO</name>
<sequence length="169" mass="18744">MAASLVQNAGLAALLSPKSTAGVAKTACFVVGCAYPVYRTFKALERRRFLFDNSREGALTYWSVFGCLNMAEAASEPFFQWFPWYFHCKLGLLIWLQSRNGAEKMYREFLRPLLRKHEESVDEALGYLDREVGGSVSEAETEVGKLVAFAGAASRAVKDAITHFLSNAS</sequence>
<dbReference type="PANTHER" id="PTHR12300:SF176">
    <property type="entry name" value="HVA22-LIKE PROTEIN"/>
    <property type="match status" value="1"/>
</dbReference>
<gene>
    <name evidence="2" type="ORF">CLAU1311_LOCUS1026</name>
</gene>
<dbReference type="GO" id="GO:0016020">
    <property type="term" value="C:membrane"/>
    <property type="evidence" value="ECO:0007669"/>
    <property type="project" value="UniProtKB-SubCell"/>
</dbReference>
<dbReference type="InterPro" id="IPR004345">
    <property type="entry name" value="TB2_DP1_HVA22"/>
</dbReference>
<dbReference type="EMBL" id="HBHU01001610">
    <property type="protein sequence ID" value="CAE0009930.1"/>
    <property type="molecule type" value="Transcribed_RNA"/>
</dbReference>
<dbReference type="AlphaFoldDB" id="A0A7S2YWL1"/>
<evidence type="ECO:0000256" key="1">
    <source>
        <dbReference type="RuleBase" id="RU362006"/>
    </source>
</evidence>